<feature type="region of interest" description="Disordered" evidence="1">
    <location>
        <begin position="438"/>
        <end position="493"/>
    </location>
</feature>
<name>A0ABQ5IDT1_9ASTR</name>
<feature type="region of interest" description="Disordered" evidence="1">
    <location>
        <begin position="248"/>
        <end position="280"/>
    </location>
</feature>
<reference evidence="2" key="2">
    <citation type="submission" date="2022-01" db="EMBL/GenBank/DDBJ databases">
        <authorList>
            <person name="Yamashiro T."/>
            <person name="Shiraishi A."/>
            <person name="Satake H."/>
            <person name="Nakayama K."/>
        </authorList>
    </citation>
    <scope>NUCLEOTIDE SEQUENCE</scope>
</reference>
<feature type="compositionally biased region" description="Basic and acidic residues" evidence="1">
    <location>
        <begin position="343"/>
        <end position="358"/>
    </location>
</feature>
<gene>
    <name evidence="2" type="ORF">Tco_1093643</name>
</gene>
<feature type="compositionally biased region" description="Polar residues" evidence="1">
    <location>
        <begin position="297"/>
        <end position="310"/>
    </location>
</feature>
<feature type="compositionally biased region" description="Basic and acidic residues" evidence="1">
    <location>
        <begin position="453"/>
        <end position="464"/>
    </location>
</feature>
<feature type="compositionally biased region" description="Basic and acidic residues" evidence="1">
    <location>
        <begin position="473"/>
        <end position="493"/>
    </location>
</feature>
<dbReference type="EMBL" id="BQNB010020645">
    <property type="protein sequence ID" value="GJT98125.1"/>
    <property type="molecule type" value="Genomic_DNA"/>
</dbReference>
<evidence type="ECO:0000313" key="3">
    <source>
        <dbReference type="Proteomes" id="UP001151760"/>
    </source>
</evidence>
<proteinExistence type="predicted"/>
<comment type="caution">
    <text evidence="2">The sequence shown here is derived from an EMBL/GenBank/DDBJ whole genome shotgun (WGS) entry which is preliminary data.</text>
</comment>
<protein>
    <submittedName>
        <fullName evidence="2">Uncharacterized protein</fullName>
    </submittedName>
</protein>
<reference evidence="2" key="1">
    <citation type="journal article" date="2022" name="Int. J. Mol. Sci.">
        <title>Draft Genome of Tanacetum Coccineum: Genomic Comparison of Closely Related Tanacetum-Family Plants.</title>
        <authorList>
            <person name="Yamashiro T."/>
            <person name="Shiraishi A."/>
            <person name="Nakayama K."/>
            <person name="Satake H."/>
        </authorList>
    </citation>
    <scope>NUCLEOTIDE SEQUENCE</scope>
</reference>
<organism evidence="2 3">
    <name type="scientific">Tanacetum coccineum</name>
    <dbReference type="NCBI Taxonomy" id="301880"/>
    <lineage>
        <taxon>Eukaryota</taxon>
        <taxon>Viridiplantae</taxon>
        <taxon>Streptophyta</taxon>
        <taxon>Embryophyta</taxon>
        <taxon>Tracheophyta</taxon>
        <taxon>Spermatophyta</taxon>
        <taxon>Magnoliopsida</taxon>
        <taxon>eudicotyledons</taxon>
        <taxon>Gunneridae</taxon>
        <taxon>Pentapetalae</taxon>
        <taxon>asterids</taxon>
        <taxon>campanulids</taxon>
        <taxon>Asterales</taxon>
        <taxon>Asteraceae</taxon>
        <taxon>Asteroideae</taxon>
        <taxon>Anthemideae</taxon>
        <taxon>Anthemidinae</taxon>
        <taxon>Tanacetum</taxon>
    </lineage>
</organism>
<feature type="compositionally biased region" description="Polar residues" evidence="1">
    <location>
        <begin position="1"/>
        <end position="10"/>
    </location>
</feature>
<dbReference type="Proteomes" id="UP001151760">
    <property type="component" value="Unassembled WGS sequence"/>
</dbReference>
<evidence type="ECO:0000313" key="2">
    <source>
        <dbReference type="EMBL" id="GJT98125.1"/>
    </source>
</evidence>
<feature type="compositionally biased region" description="Basic and acidic residues" evidence="1">
    <location>
        <begin position="15"/>
        <end position="27"/>
    </location>
</feature>
<accession>A0ABQ5IDT1</accession>
<keyword evidence="3" id="KW-1185">Reference proteome</keyword>
<evidence type="ECO:0000256" key="1">
    <source>
        <dbReference type="SAM" id="MobiDB-lite"/>
    </source>
</evidence>
<feature type="compositionally biased region" description="Polar residues" evidence="1">
    <location>
        <begin position="255"/>
        <end position="265"/>
    </location>
</feature>
<feature type="region of interest" description="Disordered" evidence="1">
    <location>
        <begin position="297"/>
        <end position="368"/>
    </location>
</feature>
<feature type="region of interest" description="Disordered" evidence="1">
    <location>
        <begin position="1"/>
        <end position="30"/>
    </location>
</feature>
<sequence length="493" mass="54739">MAESSSQILSSPELIPKEEPDIQDRPESPNPFLPADQVEFTFDKITLSTKNEVALIYHSHPKSEYFKYTVKTLEGSKICVSTLTRGAKGTLRKSHLPLRWRLLMAQIIQCLGGKTGRVDQISNTDAIILYCLANGIKVDFSKISWEDIIQKLNKKTWEKVVPYPRFISLLLEYMMPEYDHEDLTINPTQVFNVLNWALKPNQPERTPFTDHMLAICNTDVHVENKAPKTSLLAENPGHPSASTPVVAEMHKEAQQETGDPTSLGPTSEEGINPQLNSDMSASKNNESIFFASTTFHSESTSGCDASTDSTAEADLGFSAPNDSMPQHQDEPIIVSDESDDKEDVDKNADTRDSFHTNPEDTSVPHPPSLKSVQLQELKNQTSERNSRHSLPMSLVLPPSQVSSVQEKLKALDALPSLLTKFTTTLNKFASIMGNGLFKKRDDKASKQKTHQTKAQEGKDSKSIEAKVMSQCQKSEEGQPDKSNGKPSEENTTL</sequence>